<accession>A0A3P7ICN0</accession>
<dbReference type="AlphaFoldDB" id="A0A3P7ICN0"/>
<keyword evidence="2" id="KW-1185">Reference proteome</keyword>
<proteinExistence type="predicted"/>
<name>A0A3P7ICN0_STRVU</name>
<dbReference type="EMBL" id="UYYB01005068">
    <property type="protein sequence ID" value="VDM67286.1"/>
    <property type="molecule type" value="Genomic_DNA"/>
</dbReference>
<dbReference type="Proteomes" id="UP000270094">
    <property type="component" value="Unassembled WGS sequence"/>
</dbReference>
<evidence type="ECO:0000313" key="2">
    <source>
        <dbReference type="Proteomes" id="UP000270094"/>
    </source>
</evidence>
<protein>
    <submittedName>
        <fullName evidence="1">Uncharacterized protein</fullName>
    </submittedName>
</protein>
<organism evidence="1 2">
    <name type="scientific">Strongylus vulgaris</name>
    <name type="common">Blood worm</name>
    <dbReference type="NCBI Taxonomy" id="40348"/>
    <lineage>
        <taxon>Eukaryota</taxon>
        <taxon>Metazoa</taxon>
        <taxon>Ecdysozoa</taxon>
        <taxon>Nematoda</taxon>
        <taxon>Chromadorea</taxon>
        <taxon>Rhabditida</taxon>
        <taxon>Rhabditina</taxon>
        <taxon>Rhabditomorpha</taxon>
        <taxon>Strongyloidea</taxon>
        <taxon>Strongylidae</taxon>
        <taxon>Strongylus</taxon>
    </lineage>
</organism>
<reference evidence="1 2" key="1">
    <citation type="submission" date="2018-11" db="EMBL/GenBank/DDBJ databases">
        <authorList>
            <consortium name="Pathogen Informatics"/>
        </authorList>
    </citation>
    <scope>NUCLEOTIDE SEQUENCE [LARGE SCALE GENOMIC DNA]</scope>
</reference>
<evidence type="ECO:0000313" key="1">
    <source>
        <dbReference type="EMBL" id="VDM67286.1"/>
    </source>
</evidence>
<sequence>MPRRQMTIAALRSHFKAQKAARHAYHLDVNTSKDVLWPKAKLTLSTGGRALDTGCSLEREGARQSEPL</sequence>
<gene>
    <name evidence="1" type="ORF">SVUK_LOCUS2284</name>
</gene>